<keyword evidence="2" id="KW-0812">Transmembrane</keyword>
<dbReference type="PANTHER" id="PTHR48454:SF2">
    <property type="entry name" value="PUTATIVE RNA-BINDING DOMAIN-CONTAINING PROTEIN-RELATED"/>
    <property type="match status" value="1"/>
</dbReference>
<keyword evidence="2" id="KW-0472">Membrane</keyword>
<sequence>MNTFKAITRWPEREKKARKKERRKSSSAEGTEGCNEAESAPSSETSFETTLDSEIIEKPRAITKKPHKSSQFTKQPKSKSIPPPLRSRGKRRIQSWMWVVLIALLVLALFLLGNSGFSYGLGLRNFGF</sequence>
<evidence type="ECO:0000256" key="1">
    <source>
        <dbReference type="SAM" id="MobiDB-lite"/>
    </source>
</evidence>
<gene>
    <name evidence="3" type="ORF">CK203_084670</name>
</gene>
<evidence type="ECO:0000256" key="2">
    <source>
        <dbReference type="SAM" id="Phobius"/>
    </source>
</evidence>
<evidence type="ECO:0000313" key="3">
    <source>
        <dbReference type="EMBL" id="RVW51196.1"/>
    </source>
</evidence>
<dbReference type="EMBL" id="QGNW01001186">
    <property type="protein sequence ID" value="RVW51196.1"/>
    <property type="molecule type" value="Genomic_DNA"/>
</dbReference>
<dbReference type="PANTHER" id="PTHR48454">
    <property type="entry name" value="PUTATIVE RNA-BINDING DOMAIN-CONTAINING PROTEIN-RELATED"/>
    <property type="match status" value="1"/>
</dbReference>
<dbReference type="OrthoDB" id="1703439at2759"/>
<name>A0A438ETX4_VITVI</name>
<organism evidence="3 4">
    <name type="scientific">Vitis vinifera</name>
    <name type="common">Grape</name>
    <dbReference type="NCBI Taxonomy" id="29760"/>
    <lineage>
        <taxon>Eukaryota</taxon>
        <taxon>Viridiplantae</taxon>
        <taxon>Streptophyta</taxon>
        <taxon>Embryophyta</taxon>
        <taxon>Tracheophyta</taxon>
        <taxon>Spermatophyta</taxon>
        <taxon>Magnoliopsida</taxon>
        <taxon>eudicotyledons</taxon>
        <taxon>Gunneridae</taxon>
        <taxon>Pentapetalae</taxon>
        <taxon>rosids</taxon>
        <taxon>Vitales</taxon>
        <taxon>Vitaceae</taxon>
        <taxon>Viteae</taxon>
        <taxon>Vitis</taxon>
    </lineage>
</organism>
<feature type="region of interest" description="Disordered" evidence="1">
    <location>
        <begin position="1"/>
        <end position="89"/>
    </location>
</feature>
<proteinExistence type="predicted"/>
<comment type="caution">
    <text evidence="3">The sequence shown here is derived from an EMBL/GenBank/DDBJ whole genome shotgun (WGS) entry which is preliminary data.</text>
</comment>
<feature type="compositionally biased region" description="Polar residues" evidence="1">
    <location>
        <begin position="40"/>
        <end position="52"/>
    </location>
</feature>
<feature type="transmembrane region" description="Helical" evidence="2">
    <location>
        <begin position="96"/>
        <end position="119"/>
    </location>
</feature>
<dbReference type="Proteomes" id="UP000288805">
    <property type="component" value="Unassembled WGS sequence"/>
</dbReference>
<feature type="compositionally biased region" description="Basic residues" evidence="1">
    <location>
        <begin position="16"/>
        <end position="25"/>
    </location>
</feature>
<dbReference type="AlphaFoldDB" id="A0A438ETX4"/>
<evidence type="ECO:0000313" key="4">
    <source>
        <dbReference type="Proteomes" id="UP000288805"/>
    </source>
</evidence>
<keyword evidence="2" id="KW-1133">Transmembrane helix</keyword>
<accession>A0A438ETX4</accession>
<reference evidence="3 4" key="1">
    <citation type="journal article" date="2018" name="PLoS Genet.">
        <title>Population sequencing reveals clonal diversity and ancestral inbreeding in the grapevine cultivar Chardonnay.</title>
        <authorList>
            <person name="Roach M.J."/>
            <person name="Johnson D.L."/>
            <person name="Bohlmann J."/>
            <person name="van Vuuren H.J."/>
            <person name="Jones S.J."/>
            <person name="Pretorius I.S."/>
            <person name="Schmidt S.A."/>
            <person name="Borneman A.R."/>
        </authorList>
    </citation>
    <scope>NUCLEOTIDE SEQUENCE [LARGE SCALE GENOMIC DNA]</scope>
    <source>
        <strain evidence="4">cv. Chardonnay</strain>
        <tissue evidence="3">Leaf</tissue>
    </source>
</reference>
<protein>
    <submittedName>
        <fullName evidence="3">Uncharacterized protein</fullName>
    </submittedName>
</protein>